<evidence type="ECO:0000313" key="9">
    <source>
        <dbReference type="Proteomes" id="UP001612928"/>
    </source>
</evidence>
<dbReference type="InterPro" id="IPR013525">
    <property type="entry name" value="ABC2_TM"/>
</dbReference>
<evidence type="ECO:0000259" key="7">
    <source>
        <dbReference type="PROSITE" id="PS51012"/>
    </source>
</evidence>
<feature type="transmembrane region" description="Helical" evidence="6">
    <location>
        <begin position="112"/>
        <end position="130"/>
    </location>
</feature>
<dbReference type="InterPro" id="IPR051328">
    <property type="entry name" value="T7SS_ABC-Transporter"/>
</dbReference>
<dbReference type="RefSeq" id="WP_397026252.1">
    <property type="nucleotide sequence ID" value="NZ_JBITMB010000017.1"/>
</dbReference>
<feature type="domain" description="ABC transmembrane type-2" evidence="7">
    <location>
        <begin position="25"/>
        <end position="250"/>
    </location>
</feature>
<comment type="similarity">
    <text evidence="6">Belongs to the ABC-2 integral membrane protein family.</text>
</comment>
<dbReference type="PROSITE" id="PS51012">
    <property type="entry name" value="ABC_TM2"/>
    <property type="match status" value="1"/>
</dbReference>
<keyword evidence="9" id="KW-1185">Reference proteome</keyword>
<keyword evidence="3 6" id="KW-1133">Transmembrane helix</keyword>
<evidence type="ECO:0000256" key="1">
    <source>
        <dbReference type="ARBA" id="ARBA00004141"/>
    </source>
</evidence>
<evidence type="ECO:0000256" key="6">
    <source>
        <dbReference type="RuleBase" id="RU361157"/>
    </source>
</evidence>
<keyword evidence="6" id="KW-1003">Cell membrane</keyword>
<comment type="subcellular location">
    <subcellularLocation>
        <location evidence="6">Cell membrane</location>
        <topology evidence="6">Multi-pass membrane protein</topology>
    </subcellularLocation>
    <subcellularLocation>
        <location evidence="1">Membrane</location>
        <topology evidence="1">Multi-pass membrane protein</topology>
    </subcellularLocation>
</comment>
<name>A0ABW8AG63_9ACTN</name>
<dbReference type="EMBL" id="JBITMB010000017">
    <property type="protein sequence ID" value="MFI7445771.1"/>
    <property type="molecule type" value="Genomic_DNA"/>
</dbReference>
<dbReference type="InterPro" id="IPR000412">
    <property type="entry name" value="ABC_2_transport"/>
</dbReference>
<gene>
    <name evidence="8" type="ORF">ACIBP5_37865</name>
</gene>
<feature type="transmembrane region" description="Helical" evidence="6">
    <location>
        <begin position="171"/>
        <end position="191"/>
    </location>
</feature>
<evidence type="ECO:0000256" key="5">
    <source>
        <dbReference type="ARBA" id="ARBA00023251"/>
    </source>
</evidence>
<dbReference type="InterPro" id="IPR047817">
    <property type="entry name" value="ABC2_TM_bact-type"/>
</dbReference>
<reference evidence="8 9" key="1">
    <citation type="submission" date="2024-10" db="EMBL/GenBank/DDBJ databases">
        <title>The Natural Products Discovery Center: Release of the First 8490 Sequenced Strains for Exploring Actinobacteria Biosynthetic Diversity.</title>
        <authorList>
            <person name="Kalkreuter E."/>
            <person name="Kautsar S.A."/>
            <person name="Yang D."/>
            <person name="Bader C.D."/>
            <person name="Teijaro C.N."/>
            <person name="Fluegel L."/>
            <person name="Davis C.M."/>
            <person name="Simpson J.R."/>
            <person name="Lauterbach L."/>
            <person name="Steele A.D."/>
            <person name="Gui C."/>
            <person name="Meng S."/>
            <person name="Li G."/>
            <person name="Viehrig K."/>
            <person name="Ye F."/>
            <person name="Su P."/>
            <person name="Kiefer A.F."/>
            <person name="Nichols A."/>
            <person name="Cepeda A.J."/>
            <person name="Yan W."/>
            <person name="Fan B."/>
            <person name="Jiang Y."/>
            <person name="Adhikari A."/>
            <person name="Zheng C.-J."/>
            <person name="Schuster L."/>
            <person name="Cowan T.M."/>
            <person name="Smanski M.J."/>
            <person name="Chevrette M.G."/>
            <person name="De Carvalho L.P.S."/>
            <person name="Shen B."/>
        </authorList>
    </citation>
    <scope>NUCLEOTIDE SEQUENCE [LARGE SCALE GENOMIC DNA]</scope>
    <source>
        <strain evidence="8 9">NPDC049503</strain>
    </source>
</reference>
<proteinExistence type="inferred from homology"/>
<comment type="caution">
    <text evidence="8">The sequence shown here is derived from an EMBL/GenBank/DDBJ whole genome shotgun (WGS) entry which is preliminary data.</text>
</comment>
<evidence type="ECO:0000256" key="2">
    <source>
        <dbReference type="ARBA" id="ARBA00022692"/>
    </source>
</evidence>
<feature type="transmembrane region" description="Helical" evidence="6">
    <location>
        <begin position="225"/>
        <end position="244"/>
    </location>
</feature>
<feature type="transmembrane region" description="Helical" evidence="6">
    <location>
        <begin position="136"/>
        <end position="159"/>
    </location>
</feature>
<evidence type="ECO:0000256" key="3">
    <source>
        <dbReference type="ARBA" id="ARBA00022989"/>
    </source>
</evidence>
<keyword evidence="5" id="KW-0046">Antibiotic resistance</keyword>
<keyword evidence="4 6" id="KW-0472">Membrane</keyword>
<dbReference type="Pfam" id="PF01061">
    <property type="entry name" value="ABC2_membrane"/>
    <property type="match status" value="1"/>
</dbReference>
<evidence type="ECO:0000256" key="4">
    <source>
        <dbReference type="ARBA" id="ARBA00023136"/>
    </source>
</evidence>
<dbReference type="PRINTS" id="PR00164">
    <property type="entry name" value="ABC2TRNSPORT"/>
</dbReference>
<feature type="transmembrane region" description="Helical" evidence="6">
    <location>
        <begin position="59"/>
        <end position="81"/>
    </location>
</feature>
<keyword evidence="6" id="KW-0813">Transport</keyword>
<evidence type="ECO:0000313" key="8">
    <source>
        <dbReference type="EMBL" id="MFI7445771.1"/>
    </source>
</evidence>
<sequence>MIRHVVGHTGLFLGYELRNTFRNPIWPLFGIVQPVVYLLLFGPLVAGSAGQSTADMLTGFTPGMLVITALFGSIGVGYGMIYELRSGVLERVAVSPAWRPAIVLGRVLRDGVVLVLQSVAVVLIALAMGMRASLPGVAVSVLLVAVTGLFASGVGYGLALSLRDENGMAQIMQFFALPIMLLSGALLPMTLAPEWMQRVAVFNPMYHPVVAGRALFAGDLTDSSIPVAFAVMLVLAALTVTWSVRSMRRLAG</sequence>
<accession>A0ABW8AG63</accession>
<dbReference type="PANTHER" id="PTHR43077">
    <property type="entry name" value="TRANSPORT PERMEASE YVFS-RELATED"/>
    <property type="match status" value="1"/>
</dbReference>
<dbReference type="PANTHER" id="PTHR43077:SF10">
    <property type="entry name" value="TRANSPORT PERMEASE PROTEIN"/>
    <property type="match status" value="1"/>
</dbReference>
<dbReference type="Proteomes" id="UP001612928">
    <property type="component" value="Unassembled WGS sequence"/>
</dbReference>
<keyword evidence="2 6" id="KW-0812">Transmembrane</keyword>
<protein>
    <recommendedName>
        <fullName evidence="6">Transport permease protein</fullName>
    </recommendedName>
</protein>
<feature type="transmembrane region" description="Helical" evidence="6">
    <location>
        <begin position="25"/>
        <end position="47"/>
    </location>
</feature>
<organism evidence="8 9">
    <name type="scientific">Nonomuraea indica</name>
    <dbReference type="NCBI Taxonomy" id="1581193"/>
    <lineage>
        <taxon>Bacteria</taxon>
        <taxon>Bacillati</taxon>
        <taxon>Actinomycetota</taxon>
        <taxon>Actinomycetes</taxon>
        <taxon>Streptosporangiales</taxon>
        <taxon>Streptosporangiaceae</taxon>
        <taxon>Nonomuraea</taxon>
    </lineage>
</organism>
<dbReference type="PIRSF" id="PIRSF006648">
    <property type="entry name" value="DrrB"/>
    <property type="match status" value="1"/>
</dbReference>